<keyword evidence="2" id="KW-1185">Reference proteome</keyword>
<evidence type="ECO:0000313" key="1">
    <source>
        <dbReference type="EMBL" id="POO02404.1"/>
    </source>
</evidence>
<dbReference type="EMBL" id="JXTC01000004">
    <property type="protein sequence ID" value="POO02404.1"/>
    <property type="molecule type" value="Genomic_DNA"/>
</dbReference>
<protein>
    <submittedName>
        <fullName evidence="1">Uncharacterized protein</fullName>
    </submittedName>
</protein>
<gene>
    <name evidence="1" type="ORF">TorRG33x02_013880</name>
</gene>
<dbReference type="AlphaFoldDB" id="A0A2P5FX96"/>
<dbReference type="Proteomes" id="UP000237000">
    <property type="component" value="Unassembled WGS sequence"/>
</dbReference>
<dbReference type="InParanoid" id="A0A2P5FX96"/>
<dbReference type="OrthoDB" id="1929473at2759"/>
<name>A0A2P5FX96_TREOI</name>
<accession>A0A2P5FX96</accession>
<organism evidence="1 2">
    <name type="scientific">Trema orientale</name>
    <name type="common">Charcoal tree</name>
    <name type="synonym">Celtis orientalis</name>
    <dbReference type="NCBI Taxonomy" id="63057"/>
    <lineage>
        <taxon>Eukaryota</taxon>
        <taxon>Viridiplantae</taxon>
        <taxon>Streptophyta</taxon>
        <taxon>Embryophyta</taxon>
        <taxon>Tracheophyta</taxon>
        <taxon>Spermatophyta</taxon>
        <taxon>Magnoliopsida</taxon>
        <taxon>eudicotyledons</taxon>
        <taxon>Gunneridae</taxon>
        <taxon>Pentapetalae</taxon>
        <taxon>rosids</taxon>
        <taxon>fabids</taxon>
        <taxon>Rosales</taxon>
        <taxon>Cannabaceae</taxon>
        <taxon>Trema</taxon>
    </lineage>
</organism>
<sequence>MPDFLWERGDQLGGEHLVNWDEVCRPKIQRGLGIGKIRDRNKALLLKL</sequence>
<comment type="caution">
    <text evidence="1">The sequence shown here is derived from an EMBL/GenBank/DDBJ whole genome shotgun (WGS) entry which is preliminary data.</text>
</comment>
<reference evidence="2" key="1">
    <citation type="submission" date="2016-06" db="EMBL/GenBank/DDBJ databases">
        <title>Parallel loss of symbiosis genes in relatives of nitrogen-fixing non-legume Parasponia.</title>
        <authorList>
            <person name="Van Velzen R."/>
            <person name="Holmer R."/>
            <person name="Bu F."/>
            <person name="Rutten L."/>
            <person name="Van Zeijl A."/>
            <person name="Liu W."/>
            <person name="Santuari L."/>
            <person name="Cao Q."/>
            <person name="Sharma T."/>
            <person name="Shen D."/>
            <person name="Roswanjaya Y."/>
            <person name="Wardhani T."/>
            <person name="Kalhor M.S."/>
            <person name="Jansen J."/>
            <person name="Van den Hoogen J."/>
            <person name="Gungor B."/>
            <person name="Hartog M."/>
            <person name="Hontelez J."/>
            <person name="Verver J."/>
            <person name="Yang W.-C."/>
            <person name="Schijlen E."/>
            <person name="Repin R."/>
            <person name="Schilthuizen M."/>
            <person name="Schranz E."/>
            <person name="Heidstra R."/>
            <person name="Miyata K."/>
            <person name="Fedorova E."/>
            <person name="Kohlen W."/>
            <person name="Bisseling T."/>
            <person name="Smit S."/>
            <person name="Geurts R."/>
        </authorList>
    </citation>
    <scope>NUCLEOTIDE SEQUENCE [LARGE SCALE GENOMIC DNA]</scope>
    <source>
        <strain evidence="2">cv. RG33-2</strain>
    </source>
</reference>
<evidence type="ECO:0000313" key="2">
    <source>
        <dbReference type="Proteomes" id="UP000237000"/>
    </source>
</evidence>
<proteinExistence type="predicted"/>